<comment type="function">
    <text evidence="3">May play the central regulatory role in sporulation. It may be an element of the effector pathway responsible for the activation of sporulation genes in response to nutritional stress. Spo0A may act in concert with spo0H (a sigma factor) to control the expression of some genes that are critical to the sporulation process.</text>
</comment>
<dbReference type="Gene3D" id="3.40.1550.10">
    <property type="entry name" value="CheC-like"/>
    <property type="match status" value="1"/>
</dbReference>
<keyword evidence="7" id="KW-1185">Reference proteome</keyword>
<dbReference type="InterPro" id="IPR001789">
    <property type="entry name" value="Sig_transdc_resp-reg_receiver"/>
</dbReference>
<evidence type="ECO:0000256" key="1">
    <source>
        <dbReference type="ARBA" id="ARBA00018672"/>
    </source>
</evidence>
<organism evidence="6 7">
    <name type="scientific">Lachnospira intestinalis</name>
    <dbReference type="NCBI Taxonomy" id="3133158"/>
    <lineage>
        <taxon>Bacteria</taxon>
        <taxon>Bacillati</taxon>
        <taxon>Bacillota</taxon>
        <taxon>Clostridia</taxon>
        <taxon>Lachnospirales</taxon>
        <taxon>Lachnospiraceae</taxon>
        <taxon>Lachnospira</taxon>
    </lineage>
</organism>
<feature type="modified residue" description="4-aspartylphosphate" evidence="4">
    <location>
        <position position="367"/>
    </location>
</feature>
<evidence type="ECO:0000313" key="7">
    <source>
        <dbReference type="Proteomes" id="UP001546774"/>
    </source>
</evidence>
<proteinExistence type="predicted"/>
<evidence type="ECO:0000313" key="6">
    <source>
        <dbReference type="EMBL" id="MEQ2554667.1"/>
    </source>
</evidence>
<dbReference type="InterPro" id="IPR011006">
    <property type="entry name" value="CheY-like_superfamily"/>
</dbReference>
<dbReference type="EMBL" id="JBBMFS010000004">
    <property type="protein sequence ID" value="MEQ2554667.1"/>
    <property type="molecule type" value="Genomic_DNA"/>
</dbReference>
<name>A0ABV1H4N4_9FIRM</name>
<keyword evidence="2" id="KW-0145">Chemotaxis</keyword>
<dbReference type="Proteomes" id="UP001546774">
    <property type="component" value="Unassembled WGS sequence"/>
</dbReference>
<comment type="caution">
    <text evidence="6">The sequence shown here is derived from an EMBL/GenBank/DDBJ whole genome shotgun (WGS) entry which is preliminary data.</text>
</comment>
<dbReference type="InterPro" id="IPR037257">
    <property type="entry name" value="T2SS_E_N_sf"/>
</dbReference>
<protein>
    <recommendedName>
        <fullName evidence="1">Stage 0 sporulation protein A homolog</fullName>
    </recommendedName>
</protein>
<dbReference type="SMART" id="SM00448">
    <property type="entry name" value="REC"/>
    <property type="match status" value="1"/>
</dbReference>
<sequence length="433" mass="48700">MFSQLFGEYLVSEEVLTPEQLREVLDEQATAKVRLGTIAIANGYMTQNETEEVNHLQTQYDRRFGDIAVERGYLSEREVDELLEQQGCAFMKFLQIMFEKKYITASELDEYLDSFQTSKGFSKSEMEALKEDDIDGIVPLFAFSAKPYVTDIVALILRNLTRFVTQDYYIGSIKRVTEIRYQSIIGQKTYGSHVIYTAFVAGENEDGLLALASDFSKEELIQADSYTYDTLSELVNMCLGLFVTAISKGELFVDIEPPFVYENQTLTGDGYIVPLYVHGKETEIFIAVDSDVQIGVKPTSIDIQKCADSEVADGVKKVMIVDDSAFIRKTLRNILEEAGYGIVCEAVNGEEAVQLYKEYKPDIVTMDITMPVMDGVTALEKIKAYDNTADVIMVTSAGQQKKVIQALKLGAYEFCMKPLDKDELLKVFKELNA</sequence>
<dbReference type="PROSITE" id="PS50110">
    <property type="entry name" value="RESPONSE_REGULATORY"/>
    <property type="match status" value="1"/>
</dbReference>
<gene>
    <name evidence="6" type="ORF">WMO37_06475</name>
</gene>
<dbReference type="InterPro" id="IPR052048">
    <property type="entry name" value="ST_Response_Regulator"/>
</dbReference>
<evidence type="ECO:0000256" key="3">
    <source>
        <dbReference type="ARBA" id="ARBA00024867"/>
    </source>
</evidence>
<dbReference type="SUPFAM" id="SSF160246">
    <property type="entry name" value="EspE N-terminal domain-like"/>
    <property type="match status" value="1"/>
</dbReference>
<dbReference type="Pfam" id="PF00072">
    <property type="entry name" value="Response_reg"/>
    <property type="match status" value="1"/>
</dbReference>
<evidence type="ECO:0000256" key="2">
    <source>
        <dbReference type="ARBA" id="ARBA00022500"/>
    </source>
</evidence>
<dbReference type="Gene3D" id="3.40.50.2300">
    <property type="match status" value="1"/>
</dbReference>
<keyword evidence="4" id="KW-0597">Phosphoprotein</keyword>
<dbReference type="PANTHER" id="PTHR43228:SF1">
    <property type="entry name" value="TWO-COMPONENT RESPONSE REGULATOR ARR22"/>
    <property type="match status" value="1"/>
</dbReference>
<accession>A0ABV1H4N4</accession>
<feature type="domain" description="Response regulatory" evidence="5">
    <location>
        <begin position="317"/>
        <end position="432"/>
    </location>
</feature>
<dbReference type="InterPro" id="IPR028976">
    <property type="entry name" value="CheC-like_sf"/>
</dbReference>
<dbReference type="SUPFAM" id="SSF52172">
    <property type="entry name" value="CheY-like"/>
    <property type="match status" value="1"/>
</dbReference>
<evidence type="ECO:0000259" key="5">
    <source>
        <dbReference type="PROSITE" id="PS50110"/>
    </source>
</evidence>
<dbReference type="PANTHER" id="PTHR43228">
    <property type="entry name" value="TWO-COMPONENT RESPONSE REGULATOR"/>
    <property type="match status" value="1"/>
</dbReference>
<evidence type="ECO:0000256" key="4">
    <source>
        <dbReference type="PROSITE-ProRule" id="PRU00169"/>
    </source>
</evidence>
<dbReference type="SUPFAM" id="SSF103039">
    <property type="entry name" value="CheC-like"/>
    <property type="match status" value="1"/>
</dbReference>
<reference evidence="6" key="1">
    <citation type="submission" date="2024-03" db="EMBL/GenBank/DDBJ databases">
        <title>Human intestinal bacterial collection.</title>
        <authorList>
            <person name="Pauvert C."/>
            <person name="Hitch T.C.A."/>
            <person name="Clavel T."/>
        </authorList>
    </citation>
    <scope>NUCLEOTIDE SEQUENCE [LARGE SCALE GENOMIC DNA]</scope>
    <source>
        <strain evidence="6">CLA-AA-H89B</strain>
    </source>
</reference>